<evidence type="ECO:0000256" key="1">
    <source>
        <dbReference type="SAM" id="MobiDB-lite"/>
    </source>
</evidence>
<organism evidence="2 3">
    <name type="scientific">Paramuricea clavata</name>
    <name type="common">Red gorgonian</name>
    <name type="synonym">Violescent sea-whip</name>
    <dbReference type="NCBI Taxonomy" id="317549"/>
    <lineage>
        <taxon>Eukaryota</taxon>
        <taxon>Metazoa</taxon>
        <taxon>Cnidaria</taxon>
        <taxon>Anthozoa</taxon>
        <taxon>Octocorallia</taxon>
        <taxon>Malacalcyonacea</taxon>
        <taxon>Plexauridae</taxon>
        <taxon>Paramuricea</taxon>
    </lineage>
</organism>
<dbReference type="EMBL" id="CACRXK020020727">
    <property type="protein sequence ID" value="CAB4035116.1"/>
    <property type="molecule type" value="Genomic_DNA"/>
</dbReference>
<name>A0A7D9JRI5_PARCT</name>
<proteinExistence type="predicted"/>
<reference evidence="2" key="1">
    <citation type="submission" date="2020-04" db="EMBL/GenBank/DDBJ databases">
        <authorList>
            <person name="Alioto T."/>
            <person name="Alioto T."/>
            <person name="Gomez Garrido J."/>
        </authorList>
    </citation>
    <scope>NUCLEOTIDE SEQUENCE</scope>
    <source>
        <strain evidence="2">A484AB</strain>
    </source>
</reference>
<evidence type="ECO:0000313" key="2">
    <source>
        <dbReference type="EMBL" id="CAB4035116.1"/>
    </source>
</evidence>
<comment type="caution">
    <text evidence="2">The sequence shown here is derived from an EMBL/GenBank/DDBJ whole genome shotgun (WGS) entry which is preliminary data.</text>
</comment>
<sequence length="133" mass="14691">DNEVNSNSITSAPLSETTQRASENGNETTGSKKKRKKKKKTKRNQTAPSDDGENSDTGVVLKPLAWKTPPASLNGFPGNGRKLEPIRAPLHNNLYSPSNASLFSDEEDQDKFSNGHIQSRRRRPNQEDCDVIT</sequence>
<feature type="compositionally biased region" description="Basic residues" evidence="1">
    <location>
        <begin position="31"/>
        <end position="43"/>
    </location>
</feature>
<dbReference type="AlphaFoldDB" id="A0A7D9JRI5"/>
<feature type="region of interest" description="Disordered" evidence="1">
    <location>
        <begin position="1"/>
        <end position="133"/>
    </location>
</feature>
<accession>A0A7D9JRI5</accession>
<feature type="compositionally biased region" description="Polar residues" evidence="1">
    <location>
        <begin position="1"/>
        <end position="29"/>
    </location>
</feature>
<dbReference type="Proteomes" id="UP001152795">
    <property type="component" value="Unassembled WGS sequence"/>
</dbReference>
<gene>
    <name evidence="2" type="ORF">PACLA_8A007987</name>
</gene>
<evidence type="ECO:0000313" key="3">
    <source>
        <dbReference type="Proteomes" id="UP001152795"/>
    </source>
</evidence>
<feature type="compositionally biased region" description="Polar residues" evidence="1">
    <location>
        <begin position="93"/>
        <end position="102"/>
    </location>
</feature>
<keyword evidence="3" id="KW-1185">Reference proteome</keyword>
<protein>
    <submittedName>
        <fullName evidence="2">Uncharacterized protein</fullName>
    </submittedName>
</protein>
<feature type="non-terminal residue" evidence="2">
    <location>
        <position position="1"/>
    </location>
</feature>